<accession>A0A0U1L5M2</accession>
<dbReference type="Proteomes" id="UP000049855">
    <property type="component" value="Unassembled WGS sequence"/>
</dbReference>
<protein>
    <submittedName>
        <fullName evidence="1">Phage protein</fullName>
    </submittedName>
</protein>
<dbReference type="InterPro" id="IPR021229">
    <property type="entry name" value="DUF2800"/>
</dbReference>
<organism evidence="1 2">
    <name type="scientific">Sporomusa ovata</name>
    <dbReference type="NCBI Taxonomy" id="2378"/>
    <lineage>
        <taxon>Bacteria</taxon>
        <taxon>Bacillati</taxon>
        <taxon>Bacillota</taxon>
        <taxon>Negativicutes</taxon>
        <taxon>Selenomonadales</taxon>
        <taxon>Sporomusaceae</taxon>
        <taxon>Sporomusa</taxon>
    </lineage>
</organism>
<keyword evidence="2" id="KW-1185">Reference proteome</keyword>
<reference evidence="2" key="1">
    <citation type="submission" date="2015-03" db="EMBL/GenBank/DDBJ databases">
        <authorList>
            <person name="Nijsse Bart"/>
        </authorList>
    </citation>
    <scope>NUCLEOTIDE SEQUENCE [LARGE SCALE GENOMIC DNA]</scope>
</reference>
<proteinExistence type="predicted"/>
<evidence type="ECO:0000313" key="1">
    <source>
        <dbReference type="EMBL" id="CQR74992.1"/>
    </source>
</evidence>
<name>A0A0U1L5M2_9FIRM</name>
<sequence>MHELAELQLNHYLGKSDRNKFMQSFTEIKNNKFYSTEIYDAVQVYVDLVIETMNLARAKTPDATALIEQRLDFSDWVEGGFGTGDAVVVADGVLDIVDLKGGQGVKVLAEQNTQMMLYALGALTLFDSLYDIQTVRMTICQPRLDNISTYEISVVDLIHWAETELRLKAELAFNGEGEFAPGSHCRFCRARQTCRARAECHLELAKHDFKLPDLLADEEISEVLSKAEVIAAWVDDVRAYALTEAVKSGRQWPGFKIVEGRSNRKYVDEAKVAEVLLATGTYSESDIFTKDLLGITAMEKLLGKKQFNGLLGNFIQRPSGKPTLVPISDKRPEFNTAIADFKEEI</sequence>
<gene>
    <name evidence="1" type="ORF">SpAn4DRAFT_4356</name>
</gene>
<dbReference type="EMBL" id="CTRP01000016">
    <property type="protein sequence ID" value="CQR74992.1"/>
    <property type="molecule type" value="Genomic_DNA"/>
</dbReference>
<evidence type="ECO:0000313" key="2">
    <source>
        <dbReference type="Proteomes" id="UP000049855"/>
    </source>
</evidence>
<dbReference type="AlphaFoldDB" id="A0A0U1L5M2"/>
<dbReference type="Pfam" id="PF10926">
    <property type="entry name" value="DUF2800"/>
    <property type="match status" value="1"/>
</dbReference>